<protein>
    <submittedName>
        <fullName evidence="1">Uncharacterized protein</fullName>
    </submittedName>
</protein>
<keyword evidence="2" id="KW-1185">Reference proteome</keyword>
<gene>
    <name evidence="1" type="ORF">N7493_006014</name>
</gene>
<organism evidence="1 2">
    <name type="scientific">Penicillium malachiteum</name>
    <dbReference type="NCBI Taxonomy" id="1324776"/>
    <lineage>
        <taxon>Eukaryota</taxon>
        <taxon>Fungi</taxon>
        <taxon>Dikarya</taxon>
        <taxon>Ascomycota</taxon>
        <taxon>Pezizomycotina</taxon>
        <taxon>Eurotiomycetes</taxon>
        <taxon>Eurotiomycetidae</taxon>
        <taxon>Eurotiales</taxon>
        <taxon>Aspergillaceae</taxon>
        <taxon>Penicillium</taxon>
    </lineage>
</organism>
<proteinExistence type="predicted"/>
<evidence type="ECO:0000313" key="1">
    <source>
        <dbReference type="EMBL" id="KAJ5726987.1"/>
    </source>
</evidence>
<evidence type="ECO:0000313" key="2">
    <source>
        <dbReference type="Proteomes" id="UP001215712"/>
    </source>
</evidence>
<dbReference type="Proteomes" id="UP001215712">
    <property type="component" value="Unassembled WGS sequence"/>
</dbReference>
<comment type="caution">
    <text evidence="1">The sequence shown here is derived from an EMBL/GenBank/DDBJ whole genome shotgun (WGS) entry which is preliminary data.</text>
</comment>
<reference evidence="1" key="2">
    <citation type="submission" date="2023-01" db="EMBL/GenBank/DDBJ databases">
        <authorList>
            <person name="Petersen C."/>
        </authorList>
    </citation>
    <scope>NUCLEOTIDE SEQUENCE</scope>
    <source>
        <strain evidence="1">IBT 17514</strain>
    </source>
</reference>
<dbReference type="AlphaFoldDB" id="A0AAD6MW53"/>
<name>A0AAD6MW53_9EURO</name>
<sequence length="176" mass="19559">MKYLFQPEANITEPATEDHWQTATDNTDSEYDISDVLDYPVPVPNDFPQGCGLSLTDSQLHKAFLSKASHKNIDPDNGATTVYCGQSTTAFYSRKKQLRQQIKGDSIIAKRSSEVLRGNAGPRWRAAAASFHEPEVFNSLGKVRIRANCAFKRHQANNGRFQRAGRDGARILEASS</sequence>
<accession>A0AAD6MW53</accession>
<reference evidence="1" key="1">
    <citation type="journal article" date="2023" name="IMA Fungus">
        <title>Comparative genomic study of the Penicillium genus elucidates a diverse pangenome and 15 lateral gene transfer events.</title>
        <authorList>
            <person name="Petersen C."/>
            <person name="Sorensen T."/>
            <person name="Nielsen M.R."/>
            <person name="Sondergaard T.E."/>
            <person name="Sorensen J.L."/>
            <person name="Fitzpatrick D.A."/>
            <person name="Frisvad J.C."/>
            <person name="Nielsen K.L."/>
        </authorList>
    </citation>
    <scope>NUCLEOTIDE SEQUENCE</scope>
    <source>
        <strain evidence="1">IBT 17514</strain>
    </source>
</reference>
<dbReference type="EMBL" id="JAQJAN010000007">
    <property type="protein sequence ID" value="KAJ5726987.1"/>
    <property type="molecule type" value="Genomic_DNA"/>
</dbReference>